<reference evidence="2" key="2">
    <citation type="journal article" date="2021" name="Microbiome">
        <title>Successional dynamics and alternative stable states in a saline activated sludge microbial community over 9 years.</title>
        <authorList>
            <person name="Wang Y."/>
            <person name="Ye J."/>
            <person name="Ju F."/>
            <person name="Liu L."/>
            <person name="Boyd J.A."/>
            <person name="Deng Y."/>
            <person name="Parks D.H."/>
            <person name="Jiang X."/>
            <person name="Yin X."/>
            <person name="Woodcroft B.J."/>
            <person name="Tyson G.W."/>
            <person name="Hugenholtz P."/>
            <person name="Polz M.F."/>
            <person name="Zhang T."/>
        </authorList>
    </citation>
    <scope>NUCLEOTIDE SEQUENCE</scope>
    <source>
        <strain evidence="2">HKST-UBA10</strain>
    </source>
</reference>
<comment type="caution">
    <text evidence="2">The sequence shown here is derived from an EMBL/GenBank/DDBJ whole genome shotgun (WGS) entry which is preliminary data.</text>
</comment>
<protein>
    <submittedName>
        <fullName evidence="2">Uncharacterized protein</fullName>
    </submittedName>
</protein>
<dbReference type="EMBL" id="JAGQLG010000031">
    <property type="protein sequence ID" value="MCA9381961.1"/>
    <property type="molecule type" value="Genomic_DNA"/>
</dbReference>
<proteinExistence type="predicted"/>
<organism evidence="2 3">
    <name type="scientific">Candidatus Dojkabacteria bacterium</name>
    <dbReference type="NCBI Taxonomy" id="2099670"/>
    <lineage>
        <taxon>Bacteria</taxon>
        <taxon>Candidatus Dojkabacteria</taxon>
    </lineage>
</organism>
<evidence type="ECO:0000256" key="1">
    <source>
        <dbReference type="SAM" id="Phobius"/>
    </source>
</evidence>
<evidence type="ECO:0000313" key="2">
    <source>
        <dbReference type="EMBL" id="MCA9381961.1"/>
    </source>
</evidence>
<dbReference type="Proteomes" id="UP000782843">
    <property type="component" value="Unassembled WGS sequence"/>
</dbReference>
<feature type="transmembrane region" description="Helical" evidence="1">
    <location>
        <begin position="5"/>
        <end position="22"/>
    </location>
</feature>
<name>A0A955L3C0_9BACT</name>
<gene>
    <name evidence="2" type="ORF">KC660_00970</name>
</gene>
<keyword evidence="1" id="KW-0472">Membrane</keyword>
<accession>A0A955L3C0</accession>
<sequence length="88" mass="9877">MNKTWIIILMAIFITVLIWSGLEVYSCVGGLSEGVFGVNLPVCQYQEKEIEDLLSTEITPIPDTLDFSNIQNIQSKESLVIVKTKEDL</sequence>
<evidence type="ECO:0000313" key="3">
    <source>
        <dbReference type="Proteomes" id="UP000782843"/>
    </source>
</evidence>
<reference evidence="2" key="1">
    <citation type="submission" date="2020-04" db="EMBL/GenBank/DDBJ databases">
        <authorList>
            <person name="Zhang T."/>
        </authorList>
    </citation>
    <scope>NUCLEOTIDE SEQUENCE</scope>
    <source>
        <strain evidence="2">HKST-UBA10</strain>
    </source>
</reference>
<keyword evidence="1" id="KW-1133">Transmembrane helix</keyword>
<dbReference type="AlphaFoldDB" id="A0A955L3C0"/>
<keyword evidence="1" id="KW-0812">Transmembrane</keyword>